<feature type="region of interest" description="Disordered" evidence="1">
    <location>
        <begin position="513"/>
        <end position="542"/>
    </location>
</feature>
<dbReference type="AlphaFoldDB" id="A0A251UJF7"/>
<organism evidence="2 3">
    <name type="scientific">Helianthus annuus</name>
    <name type="common">Common sunflower</name>
    <dbReference type="NCBI Taxonomy" id="4232"/>
    <lineage>
        <taxon>Eukaryota</taxon>
        <taxon>Viridiplantae</taxon>
        <taxon>Streptophyta</taxon>
        <taxon>Embryophyta</taxon>
        <taxon>Tracheophyta</taxon>
        <taxon>Spermatophyta</taxon>
        <taxon>Magnoliopsida</taxon>
        <taxon>eudicotyledons</taxon>
        <taxon>Gunneridae</taxon>
        <taxon>Pentapetalae</taxon>
        <taxon>asterids</taxon>
        <taxon>campanulids</taxon>
        <taxon>Asterales</taxon>
        <taxon>Asteraceae</taxon>
        <taxon>Asteroideae</taxon>
        <taxon>Heliantheae alliance</taxon>
        <taxon>Heliantheae</taxon>
        <taxon>Helianthus</taxon>
    </lineage>
</organism>
<dbReference type="PANTHER" id="PTHR33737:SF2">
    <property type="entry name" value="OS12G0102700 PROTEIN"/>
    <property type="match status" value="1"/>
</dbReference>
<sequence>MPMYWVAPKTVEQNFGSKSSLQNVQGCQSKAKTGSGNAHLPVRELAQKTVKYMSHSSKTASSTRSRLVQVDRVNSRSELVPDTLQLCKVQEESAPLAAKHLAQHATAISTHSSKVASSTKSRLVQVDNDKSGPELVPDALRLFQGQEESAPLATKHLARHAAAISDRLRSCESQECPAALARPSGLRMPSPSLRLFGMSTASESTSLQQKKFPHYMGSDRKYVARTPMKSNDITENIACGVLTSSKERCAPSTQLSPSPNYMLNSSTREALDSNIYQNLVRKNVPRVGFTLDFECGSSKQEKKVSHPTEQLAGNVGTCHQLMPEGRVPETKYKEDGCKVVDDSPCSRIISITSRDSHSIEHEADVIDSKGINTSSIPFQNVNAEQRNDDADSVDVFPTTTSPHVRDLSVEEGNDIHIGPITSIRSKTQLHDSPVRDTLIQLLNDNPSAEGFNIGPTTSFENEHQLPVTLLLHDNPSSQLEDTGTAPVVEAQHKIPVENHKSQELGISAVVEKSPDSRGNISEAEPTVQGCTGESETHSQFQSGNQTLEGSGAISNISKTNVEDGQVQLLNVDVLVQSCSRLTSEEHNHSIEQAGFSNTAIKMEQVWNVAEGSDVYACDPRPPNTVIAYATSPVVEEIGNSGTQLCVEYRTSGSVVYIDPIAEHNESYSDGQSTECGDHSLTFDSELQQSAEDKTFVENSTCMESCSLPTDSILEEKSMFLDERVLMKDSLLSAENISDSVIVVPEENSDASAKILPVVQVNEKSNSSFSEGQGPTTGVETASIPELCCLVGGGDESLLTKATSMTEAEGSKIIIGEQVDATPMVGEFQHEMDDGKGAAVYTKRSNSIKMQDNSLVIHPPNAVPFSDEWLAAFEAAGEEILTMKCGAVQHSPQDKSLPEPSPWSPVKKKGSQIGPYDCTKYTNVMP</sequence>
<accession>A0A251UJF7</accession>
<evidence type="ECO:0000313" key="3">
    <source>
        <dbReference type="Proteomes" id="UP000215914"/>
    </source>
</evidence>
<gene>
    <name evidence="2" type="ORF">HannXRQ_Chr06g0183281</name>
</gene>
<reference evidence="3" key="1">
    <citation type="journal article" date="2017" name="Nature">
        <title>The sunflower genome provides insights into oil metabolism, flowering and Asterid evolution.</title>
        <authorList>
            <person name="Badouin H."/>
            <person name="Gouzy J."/>
            <person name="Grassa C.J."/>
            <person name="Murat F."/>
            <person name="Staton S.E."/>
            <person name="Cottret L."/>
            <person name="Lelandais-Briere C."/>
            <person name="Owens G.L."/>
            <person name="Carrere S."/>
            <person name="Mayjonade B."/>
            <person name="Legrand L."/>
            <person name="Gill N."/>
            <person name="Kane N.C."/>
            <person name="Bowers J.E."/>
            <person name="Hubner S."/>
            <person name="Bellec A."/>
            <person name="Berard A."/>
            <person name="Berges H."/>
            <person name="Blanchet N."/>
            <person name="Boniface M.C."/>
            <person name="Brunel D."/>
            <person name="Catrice O."/>
            <person name="Chaidir N."/>
            <person name="Claudel C."/>
            <person name="Donnadieu C."/>
            <person name="Faraut T."/>
            <person name="Fievet G."/>
            <person name="Helmstetter N."/>
            <person name="King M."/>
            <person name="Knapp S.J."/>
            <person name="Lai Z."/>
            <person name="Le Paslier M.C."/>
            <person name="Lippi Y."/>
            <person name="Lorenzon L."/>
            <person name="Mandel J.R."/>
            <person name="Marage G."/>
            <person name="Marchand G."/>
            <person name="Marquand E."/>
            <person name="Bret-Mestries E."/>
            <person name="Morien E."/>
            <person name="Nambeesan S."/>
            <person name="Nguyen T."/>
            <person name="Pegot-Espagnet P."/>
            <person name="Pouilly N."/>
            <person name="Raftis F."/>
            <person name="Sallet E."/>
            <person name="Schiex T."/>
            <person name="Thomas J."/>
            <person name="Vandecasteele C."/>
            <person name="Vares D."/>
            <person name="Vear F."/>
            <person name="Vautrin S."/>
            <person name="Crespi M."/>
            <person name="Mangin B."/>
            <person name="Burke J.M."/>
            <person name="Salse J."/>
            <person name="Munos S."/>
            <person name="Vincourt P."/>
            <person name="Rieseberg L.H."/>
            <person name="Langlade N.B."/>
        </authorList>
    </citation>
    <scope>NUCLEOTIDE SEQUENCE [LARGE SCALE GENOMIC DNA]</scope>
    <source>
        <strain evidence="3">cv. SF193</strain>
    </source>
</reference>
<dbReference type="PANTHER" id="PTHR33737">
    <property type="entry name" value="OS05G0121800 PROTEIN"/>
    <property type="match status" value="1"/>
</dbReference>
<evidence type="ECO:0000313" key="2">
    <source>
        <dbReference type="EMBL" id="OTG23507.1"/>
    </source>
</evidence>
<evidence type="ECO:0000256" key="1">
    <source>
        <dbReference type="SAM" id="MobiDB-lite"/>
    </source>
</evidence>
<dbReference type="EMBL" id="CM007895">
    <property type="protein sequence ID" value="OTG23507.1"/>
    <property type="molecule type" value="Genomic_DNA"/>
</dbReference>
<name>A0A251UJF7_HELAN</name>
<keyword evidence="3" id="KW-1185">Reference proteome</keyword>
<dbReference type="InParanoid" id="A0A251UJF7"/>
<feature type="compositionally biased region" description="Polar residues" evidence="1">
    <location>
        <begin position="528"/>
        <end position="542"/>
    </location>
</feature>
<protein>
    <submittedName>
        <fullName evidence="2">Uncharacterized protein</fullName>
    </submittedName>
</protein>
<dbReference type="InterPro" id="IPR045882">
    <property type="entry name" value="GPT1/2"/>
</dbReference>
<dbReference type="GO" id="GO:0008017">
    <property type="term" value="F:microtubule binding"/>
    <property type="evidence" value="ECO:0007669"/>
    <property type="project" value="InterPro"/>
</dbReference>
<feature type="region of interest" description="Disordered" evidence="1">
    <location>
        <begin position="889"/>
        <end position="913"/>
    </location>
</feature>
<dbReference type="Proteomes" id="UP000215914">
    <property type="component" value="Chromosome 6"/>
</dbReference>
<proteinExistence type="predicted"/>